<proteinExistence type="predicted"/>
<dbReference type="RefSeq" id="WP_345639881.1">
    <property type="nucleotide sequence ID" value="NZ_BAABKB010000001.1"/>
</dbReference>
<evidence type="ECO:0000256" key="3">
    <source>
        <dbReference type="ARBA" id="ARBA00022801"/>
    </source>
</evidence>
<dbReference type="PROSITE" id="PS51470">
    <property type="entry name" value="FG_GAP"/>
    <property type="match status" value="2"/>
</dbReference>
<dbReference type="InterPro" id="IPR013519">
    <property type="entry name" value="Int_alpha_beta-p"/>
</dbReference>
<dbReference type="SMART" id="SM00191">
    <property type="entry name" value="Int_alpha"/>
    <property type="match status" value="7"/>
</dbReference>
<evidence type="ECO:0000256" key="2">
    <source>
        <dbReference type="ARBA" id="ARBA00022737"/>
    </source>
</evidence>
<sequence length="479" mass="48023">MRIRTSAALAALLTAGLTPLTLTTPAFAAPAKYADDFNGDGYRDLVTGAPYATVGGAAYAGAVVVNYGSASGISASRRTVVTQNTSGIPGTAEKDDEFGAALASGDLNNDGYADLVVGAAREDVGSDVDGGTAVIVWGGKNGLSGGLTVSDPAPTAHDRYGRTLAVGDFSGDGRADLAVAGDGKDVAIHKGGFTKASGPASRYQVVTGLQSGAIGGPHSMAAGDLNGDGTDDLVLSGSYYPEPGTIFEGTLVYRGSSAGLTFERAIDNDNWDSTAVGDLNGDGYDDLVASAEPDDVRPGDGGSISTYLGGPDGLGSTPRQTIDQDTPGVPGASEDSDWFGSALSIDDIDGDGRGDLAVSALYEDIGSAVLAGSVTVFRGSSSGLSTSGVKSFTQDTEGVPGTAEKTDQFGKAVRLADLDGDHRADLAIGADGENDADGGLWVLRGSSSGITTKNALSFGPSSAGVPTTGFPRFGFALLR</sequence>
<feature type="chain" id="PRO_5047204411" evidence="6">
    <location>
        <begin position="29"/>
        <end position="479"/>
    </location>
</feature>
<dbReference type="PANTHER" id="PTHR23221">
    <property type="entry name" value="GLYCOSYLPHOSPHATIDYLINOSITOL PHOSPHOLIPASE D"/>
    <property type="match status" value="1"/>
</dbReference>
<keyword evidence="3" id="KW-0378">Hydrolase</keyword>
<evidence type="ECO:0000256" key="5">
    <source>
        <dbReference type="SAM" id="MobiDB-lite"/>
    </source>
</evidence>
<keyword evidence="1 6" id="KW-0732">Signal</keyword>
<name>A0ABP9IBX3_9ACTN</name>
<evidence type="ECO:0000256" key="4">
    <source>
        <dbReference type="ARBA" id="ARBA00023180"/>
    </source>
</evidence>
<accession>A0ABP9IBX3</accession>
<evidence type="ECO:0000256" key="1">
    <source>
        <dbReference type="ARBA" id="ARBA00022729"/>
    </source>
</evidence>
<dbReference type="SUPFAM" id="SSF69318">
    <property type="entry name" value="Integrin alpha N-terminal domain"/>
    <property type="match status" value="2"/>
</dbReference>
<dbReference type="Pfam" id="PF01839">
    <property type="entry name" value="FG-GAP"/>
    <property type="match status" value="5"/>
</dbReference>
<dbReference type="PRINTS" id="PR01185">
    <property type="entry name" value="INTEGRINA"/>
</dbReference>
<dbReference type="Proteomes" id="UP001501759">
    <property type="component" value="Unassembled WGS sequence"/>
</dbReference>
<dbReference type="InterPro" id="IPR013517">
    <property type="entry name" value="FG-GAP"/>
</dbReference>
<evidence type="ECO:0000256" key="6">
    <source>
        <dbReference type="SAM" id="SignalP"/>
    </source>
</evidence>
<evidence type="ECO:0000313" key="7">
    <source>
        <dbReference type="EMBL" id="GAA4994121.1"/>
    </source>
</evidence>
<keyword evidence="4" id="KW-0325">Glycoprotein</keyword>
<dbReference type="PANTHER" id="PTHR23221:SF7">
    <property type="entry name" value="PHOSPHATIDYLINOSITOL-GLYCAN-SPECIFIC PHOSPHOLIPASE D"/>
    <property type="match status" value="1"/>
</dbReference>
<dbReference type="InterPro" id="IPR000413">
    <property type="entry name" value="Integrin_alpha"/>
</dbReference>
<keyword evidence="8" id="KW-1185">Reference proteome</keyword>
<organism evidence="7 8">
    <name type="scientific">Streptomyces siamensis</name>
    <dbReference type="NCBI Taxonomy" id="1274986"/>
    <lineage>
        <taxon>Bacteria</taxon>
        <taxon>Bacillati</taxon>
        <taxon>Actinomycetota</taxon>
        <taxon>Actinomycetes</taxon>
        <taxon>Kitasatosporales</taxon>
        <taxon>Streptomycetaceae</taxon>
        <taxon>Streptomyces</taxon>
    </lineage>
</organism>
<dbReference type="EMBL" id="BAABKB010000001">
    <property type="protein sequence ID" value="GAA4994121.1"/>
    <property type="molecule type" value="Genomic_DNA"/>
</dbReference>
<gene>
    <name evidence="7" type="ORF">GCM10023335_02430</name>
</gene>
<dbReference type="Gene3D" id="2.130.10.130">
    <property type="entry name" value="Integrin alpha, N-terminal"/>
    <property type="match status" value="4"/>
</dbReference>
<comment type="caution">
    <text evidence="7">The sequence shown here is derived from an EMBL/GenBank/DDBJ whole genome shotgun (WGS) entry which is preliminary data.</text>
</comment>
<feature type="signal peptide" evidence="6">
    <location>
        <begin position="1"/>
        <end position="28"/>
    </location>
</feature>
<evidence type="ECO:0000313" key="8">
    <source>
        <dbReference type="Proteomes" id="UP001501759"/>
    </source>
</evidence>
<dbReference type="InterPro" id="IPR028994">
    <property type="entry name" value="Integrin_alpha_N"/>
</dbReference>
<dbReference type="Pfam" id="PF13517">
    <property type="entry name" value="FG-GAP_3"/>
    <property type="match status" value="1"/>
</dbReference>
<feature type="region of interest" description="Disordered" evidence="5">
    <location>
        <begin position="308"/>
        <end position="336"/>
    </location>
</feature>
<keyword evidence="2" id="KW-0677">Repeat</keyword>
<protein>
    <submittedName>
        <fullName evidence="7">FG-GAP repeat protein</fullName>
    </submittedName>
</protein>
<reference evidence="8" key="1">
    <citation type="journal article" date="2019" name="Int. J. Syst. Evol. Microbiol.">
        <title>The Global Catalogue of Microorganisms (GCM) 10K type strain sequencing project: providing services to taxonomists for standard genome sequencing and annotation.</title>
        <authorList>
            <consortium name="The Broad Institute Genomics Platform"/>
            <consortium name="The Broad Institute Genome Sequencing Center for Infectious Disease"/>
            <person name="Wu L."/>
            <person name="Ma J."/>
        </authorList>
    </citation>
    <scope>NUCLEOTIDE SEQUENCE [LARGE SCALE GENOMIC DNA]</scope>
    <source>
        <strain evidence="8">JCM 18409</strain>
    </source>
</reference>